<dbReference type="Proteomes" id="UP000265848">
    <property type="component" value="Unassembled WGS sequence"/>
</dbReference>
<proteinExistence type="predicted"/>
<dbReference type="Gene3D" id="3.20.20.450">
    <property type="entry name" value="EAL domain"/>
    <property type="match status" value="1"/>
</dbReference>
<dbReference type="PROSITE" id="PS50883">
    <property type="entry name" value="EAL"/>
    <property type="match status" value="1"/>
</dbReference>
<comment type="caution">
    <text evidence="4">The sequence shown here is derived from an EMBL/GenBank/DDBJ whole genome shotgun (WGS) entry which is preliminary data.</text>
</comment>
<evidence type="ECO:0000259" key="2">
    <source>
        <dbReference type="PROSITE" id="PS50883"/>
    </source>
</evidence>
<dbReference type="PANTHER" id="PTHR33121:SF70">
    <property type="entry name" value="SIGNALING PROTEIN YKOW"/>
    <property type="match status" value="1"/>
</dbReference>
<dbReference type="SUPFAM" id="SSF55073">
    <property type="entry name" value="Nucleotide cyclase"/>
    <property type="match status" value="1"/>
</dbReference>
<organism evidence="4 5">
    <name type="scientific">Pseudooceanicola sediminis</name>
    <dbReference type="NCBI Taxonomy" id="2211117"/>
    <lineage>
        <taxon>Bacteria</taxon>
        <taxon>Pseudomonadati</taxon>
        <taxon>Pseudomonadota</taxon>
        <taxon>Alphaproteobacteria</taxon>
        <taxon>Rhodobacterales</taxon>
        <taxon>Paracoccaceae</taxon>
        <taxon>Pseudooceanicola</taxon>
    </lineage>
</organism>
<dbReference type="InterPro" id="IPR001633">
    <property type="entry name" value="EAL_dom"/>
</dbReference>
<gene>
    <name evidence="4" type="ORF">DL237_07555</name>
</gene>
<keyword evidence="1" id="KW-0472">Membrane</keyword>
<feature type="transmembrane region" description="Helical" evidence="1">
    <location>
        <begin position="24"/>
        <end position="43"/>
    </location>
</feature>
<dbReference type="InterPro" id="IPR050706">
    <property type="entry name" value="Cyclic-di-GMP_PDE-like"/>
</dbReference>
<name>A0A399J2F5_9RHOB</name>
<dbReference type="SMART" id="SM00267">
    <property type="entry name" value="GGDEF"/>
    <property type="match status" value="1"/>
</dbReference>
<dbReference type="InterPro" id="IPR035919">
    <property type="entry name" value="EAL_sf"/>
</dbReference>
<dbReference type="GO" id="GO:0071111">
    <property type="term" value="F:cyclic-guanylate-specific phosphodiesterase activity"/>
    <property type="evidence" value="ECO:0007669"/>
    <property type="project" value="InterPro"/>
</dbReference>
<dbReference type="OrthoDB" id="9814202at2"/>
<evidence type="ECO:0000313" key="5">
    <source>
        <dbReference type="Proteomes" id="UP000265848"/>
    </source>
</evidence>
<dbReference type="InterPro" id="IPR029787">
    <property type="entry name" value="Nucleotide_cyclase"/>
</dbReference>
<dbReference type="InterPro" id="IPR000160">
    <property type="entry name" value="GGDEF_dom"/>
</dbReference>
<keyword evidence="1" id="KW-1133">Transmembrane helix</keyword>
<accession>A0A399J2F5</accession>
<evidence type="ECO:0000313" key="4">
    <source>
        <dbReference type="EMBL" id="RII39484.1"/>
    </source>
</evidence>
<sequence length="520" mass="56372">MGHTDMAGLTGTTLARFRLRVHKVLTGVQMLAFIPATCLVSFWLAGEAALVATALSLSVVYGVLAGLRGGRTLPPHSRDLVTGLGMRDNLDIAMDAALSQQGTSGRKTACLMVQIDDFDVFSDRYGPAATEDVLNRTAQRLRRALRDDDALCKIAPATFGIGVAPVTNVDLETTIQLASRLQSVVEDPLSLDATTVYLSCSIGFCLGSRSPLPTGSSLVGATQNALSEALRFAPSAIRSFSADMQRTHQARTILTDEVSAALENGQIVPFFQPQLCTDTGLVSGFEALARWCHPDRGLISPAEFLPVIQHSGQMERLGDLMLVQSLIALRRWDELGLTVPQVGVNFASDELRNPRLMEKVRWQLDRYGLKPGRLAVEVLETVVADSPEDVVSRNINGLAKLGCKIDLDDFGTGHASISSIRRFSVERLKIDRSFVMKVDKDIDQQRMVSAILTMAERLGLSTLAEGVETPGEHATLAQLGCGHVQGFEVARPMPFEQTAEWVRTHHAGLIKAPKFGRDTG</sequence>
<feature type="domain" description="EAL" evidence="2">
    <location>
        <begin position="251"/>
        <end position="506"/>
    </location>
</feature>
<dbReference type="SUPFAM" id="SSF141868">
    <property type="entry name" value="EAL domain-like"/>
    <property type="match status" value="1"/>
</dbReference>
<evidence type="ECO:0000259" key="3">
    <source>
        <dbReference type="PROSITE" id="PS50887"/>
    </source>
</evidence>
<reference evidence="4 5" key="1">
    <citation type="submission" date="2018-08" db="EMBL/GenBank/DDBJ databases">
        <title>Pseudooceanicola sediminis CY03 in the family Rhodobacteracea.</title>
        <authorList>
            <person name="Zhang Y.-J."/>
        </authorList>
    </citation>
    <scope>NUCLEOTIDE SEQUENCE [LARGE SCALE GENOMIC DNA]</scope>
    <source>
        <strain evidence="4 5">CY03</strain>
    </source>
</reference>
<dbReference type="PROSITE" id="PS50887">
    <property type="entry name" value="GGDEF"/>
    <property type="match status" value="1"/>
</dbReference>
<keyword evidence="1" id="KW-0812">Transmembrane</keyword>
<dbReference type="CDD" id="cd01948">
    <property type="entry name" value="EAL"/>
    <property type="match status" value="1"/>
</dbReference>
<dbReference type="SMART" id="SM00052">
    <property type="entry name" value="EAL"/>
    <property type="match status" value="1"/>
</dbReference>
<evidence type="ECO:0000256" key="1">
    <source>
        <dbReference type="SAM" id="Phobius"/>
    </source>
</evidence>
<dbReference type="PANTHER" id="PTHR33121">
    <property type="entry name" value="CYCLIC DI-GMP PHOSPHODIESTERASE PDEF"/>
    <property type="match status" value="1"/>
</dbReference>
<feature type="domain" description="GGDEF" evidence="3">
    <location>
        <begin position="106"/>
        <end position="242"/>
    </location>
</feature>
<dbReference type="NCBIfam" id="TIGR00254">
    <property type="entry name" value="GGDEF"/>
    <property type="match status" value="1"/>
</dbReference>
<protein>
    <submittedName>
        <fullName evidence="4">GGDEF domain-containing protein</fullName>
    </submittedName>
</protein>
<dbReference type="AlphaFoldDB" id="A0A399J2F5"/>
<dbReference type="Gene3D" id="3.30.70.270">
    <property type="match status" value="1"/>
</dbReference>
<dbReference type="Pfam" id="PF00563">
    <property type="entry name" value="EAL"/>
    <property type="match status" value="1"/>
</dbReference>
<keyword evidence="5" id="KW-1185">Reference proteome</keyword>
<dbReference type="EMBL" id="QWJJ01000005">
    <property type="protein sequence ID" value="RII39484.1"/>
    <property type="molecule type" value="Genomic_DNA"/>
</dbReference>
<dbReference type="InterPro" id="IPR043128">
    <property type="entry name" value="Rev_trsase/Diguanyl_cyclase"/>
</dbReference>
<dbReference type="Pfam" id="PF00990">
    <property type="entry name" value="GGDEF"/>
    <property type="match status" value="1"/>
</dbReference>